<reference evidence="10 12" key="2">
    <citation type="submission" date="2018-08" db="EMBL/GenBank/DDBJ databases">
        <title>Complete genome of the Arcobacter ellisii type strain LMG 26155.</title>
        <authorList>
            <person name="Miller W.G."/>
            <person name="Yee E."/>
            <person name="Bono J.L."/>
        </authorList>
    </citation>
    <scope>NUCLEOTIDE SEQUENCE [LARGE SCALE GENOMIC DNA]</scope>
    <source>
        <strain evidence="10 12">LMG 26155</strain>
    </source>
</reference>
<dbReference type="AlphaFoldDB" id="A0A347UC15"/>
<comment type="similarity">
    <text evidence="2">Belongs to the major facilitator superfamily. Bcr/CmlA family.</text>
</comment>
<feature type="transmembrane region" description="Helical" evidence="8">
    <location>
        <begin position="298"/>
        <end position="324"/>
    </location>
</feature>
<dbReference type="InterPro" id="IPR005829">
    <property type="entry name" value="Sugar_transporter_CS"/>
</dbReference>
<keyword evidence="6 8" id="KW-1133">Transmembrane helix</keyword>
<dbReference type="RefSeq" id="WP_118918527.1">
    <property type="nucleotide sequence ID" value="NZ_CP032097.1"/>
</dbReference>
<dbReference type="GO" id="GO:1990961">
    <property type="term" value="P:xenobiotic detoxification by transmembrane export across the plasma membrane"/>
    <property type="evidence" value="ECO:0007669"/>
    <property type="project" value="InterPro"/>
</dbReference>
<keyword evidence="7 8" id="KW-0472">Membrane</keyword>
<feature type="transmembrane region" description="Helical" evidence="8">
    <location>
        <begin position="134"/>
        <end position="158"/>
    </location>
</feature>
<dbReference type="GO" id="GO:0042910">
    <property type="term" value="F:xenobiotic transmembrane transporter activity"/>
    <property type="evidence" value="ECO:0007669"/>
    <property type="project" value="InterPro"/>
</dbReference>
<dbReference type="PRINTS" id="PR01036">
    <property type="entry name" value="TCRTETB"/>
</dbReference>
<dbReference type="PROSITE" id="PS00216">
    <property type="entry name" value="SUGAR_TRANSPORT_1"/>
    <property type="match status" value="1"/>
</dbReference>
<evidence type="ECO:0000256" key="3">
    <source>
        <dbReference type="ARBA" id="ARBA00022448"/>
    </source>
</evidence>
<dbReference type="InterPro" id="IPR036259">
    <property type="entry name" value="MFS_trans_sf"/>
</dbReference>
<name>A0A347UC15_9BACT</name>
<keyword evidence="5 8" id="KW-0812">Transmembrane</keyword>
<dbReference type="PROSITE" id="PS50850">
    <property type="entry name" value="MFS"/>
    <property type="match status" value="1"/>
</dbReference>
<proteinExistence type="inferred from homology"/>
<feature type="transmembrane region" description="Helical" evidence="8">
    <location>
        <begin position="273"/>
        <end position="292"/>
    </location>
</feature>
<dbReference type="SUPFAM" id="SSF103473">
    <property type="entry name" value="MFS general substrate transporter"/>
    <property type="match status" value="1"/>
</dbReference>
<evidence type="ECO:0000313" key="13">
    <source>
        <dbReference type="Proteomes" id="UP000290588"/>
    </source>
</evidence>
<dbReference type="Proteomes" id="UP000262582">
    <property type="component" value="Chromosome"/>
</dbReference>
<feature type="transmembrane region" description="Helical" evidence="8">
    <location>
        <begin position="360"/>
        <end position="379"/>
    </location>
</feature>
<evidence type="ECO:0000256" key="4">
    <source>
        <dbReference type="ARBA" id="ARBA00022475"/>
    </source>
</evidence>
<dbReference type="Gene3D" id="1.20.1720.10">
    <property type="entry name" value="Multidrug resistance protein D"/>
    <property type="match status" value="1"/>
</dbReference>
<dbReference type="Pfam" id="PF07690">
    <property type="entry name" value="MFS_1"/>
    <property type="match status" value="1"/>
</dbReference>
<feature type="transmembrane region" description="Helical" evidence="8">
    <location>
        <begin position="331"/>
        <end position="354"/>
    </location>
</feature>
<keyword evidence="3" id="KW-0813">Transport</keyword>
<sequence length="383" mass="42836">MRKSINHLYLIVLLSILSSVAPMGIDTYLPSIPEIAKSLYVSIDKIELSLSIFLIGFSIGQIFGGPISDKYGRKLSSIFGLLGYALFSFIIIFSTTIYELWIYRFFEAFFGGIVVVNAAAAVRDRFHGAEAAKVFSLIGIVRSLAPLLAPAIGAFIIHFFSWEAVFIFLTLYALVVAFFIYKDLPESYTYVKQNIFESYKIVLTHKTAMKAMLTLGFSFGGFFIIIAKTSFIYIEHFKIPTDYFPFFFGINFILLVLMIKVNVNLLKKYNDLLILKTAIFVQIVVGIIFIFTQENISLILIVILIASYMSMMAFIFGNCMALALEHFPKNAGVASGVIGVLQFGLGAIISSIALSYHNDTFLPIALSITFISIISFLIIRTYK</sequence>
<feature type="transmembrane region" description="Helical" evidence="8">
    <location>
        <begin position="101"/>
        <end position="122"/>
    </location>
</feature>
<comment type="subcellular location">
    <subcellularLocation>
        <location evidence="1">Cell membrane</location>
        <topology evidence="1">Multi-pass membrane protein</topology>
    </subcellularLocation>
</comment>
<dbReference type="OrthoDB" id="9814303at2"/>
<evidence type="ECO:0000256" key="8">
    <source>
        <dbReference type="SAM" id="Phobius"/>
    </source>
</evidence>
<evidence type="ECO:0000259" key="9">
    <source>
        <dbReference type="PROSITE" id="PS50850"/>
    </source>
</evidence>
<dbReference type="Proteomes" id="UP000290588">
    <property type="component" value="Unassembled WGS sequence"/>
</dbReference>
<gene>
    <name evidence="10" type="ORF">AELL_2794</name>
    <name evidence="11" type="ORF">CP962_00135</name>
</gene>
<feature type="transmembrane region" description="Helical" evidence="8">
    <location>
        <begin position="246"/>
        <end position="266"/>
    </location>
</feature>
<evidence type="ECO:0000256" key="6">
    <source>
        <dbReference type="ARBA" id="ARBA00022989"/>
    </source>
</evidence>
<protein>
    <submittedName>
        <fullName evidence="11">Bcr/CflA family drug resistance efflux transporter</fullName>
    </submittedName>
    <submittedName>
        <fullName evidence="10">Drug resistance transporter, Bcr/CflA family</fullName>
    </submittedName>
</protein>
<accession>A0A347UC15</accession>
<evidence type="ECO:0000313" key="12">
    <source>
        <dbReference type="Proteomes" id="UP000262582"/>
    </source>
</evidence>
<feature type="domain" description="Major facilitator superfamily (MFS) profile" evidence="9">
    <location>
        <begin position="10"/>
        <end position="383"/>
    </location>
</feature>
<feature type="transmembrane region" description="Helical" evidence="8">
    <location>
        <begin position="7"/>
        <end position="25"/>
    </location>
</feature>
<dbReference type="GO" id="GO:0015385">
    <property type="term" value="F:sodium:proton antiporter activity"/>
    <property type="evidence" value="ECO:0007669"/>
    <property type="project" value="TreeGrafter"/>
</dbReference>
<dbReference type="PANTHER" id="PTHR23502:SF132">
    <property type="entry name" value="POLYAMINE TRANSPORTER 2-RELATED"/>
    <property type="match status" value="1"/>
</dbReference>
<keyword evidence="4" id="KW-1003">Cell membrane</keyword>
<feature type="transmembrane region" description="Helical" evidence="8">
    <location>
        <begin position="213"/>
        <end position="234"/>
    </location>
</feature>
<dbReference type="NCBIfam" id="TIGR00710">
    <property type="entry name" value="efflux_Bcr_CflA"/>
    <property type="match status" value="1"/>
</dbReference>
<feature type="transmembrane region" description="Helical" evidence="8">
    <location>
        <begin position="75"/>
        <end position="95"/>
    </location>
</feature>
<evidence type="ECO:0000313" key="10">
    <source>
        <dbReference type="EMBL" id="AXX96393.1"/>
    </source>
</evidence>
<evidence type="ECO:0000256" key="2">
    <source>
        <dbReference type="ARBA" id="ARBA00006236"/>
    </source>
</evidence>
<dbReference type="EMBL" id="NXIG01000001">
    <property type="protein sequence ID" value="RXI32847.1"/>
    <property type="molecule type" value="Genomic_DNA"/>
</dbReference>
<organism evidence="11 13">
    <name type="scientific">Arcobacter ellisii</name>
    <dbReference type="NCBI Taxonomy" id="913109"/>
    <lineage>
        <taxon>Bacteria</taxon>
        <taxon>Pseudomonadati</taxon>
        <taxon>Campylobacterota</taxon>
        <taxon>Epsilonproteobacteria</taxon>
        <taxon>Campylobacterales</taxon>
        <taxon>Arcobacteraceae</taxon>
        <taxon>Arcobacter</taxon>
    </lineage>
</organism>
<dbReference type="KEGG" id="aell:AELL_2794"/>
<keyword evidence="12" id="KW-1185">Reference proteome</keyword>
<dbReference type="PANTHER" id="PTHR23502">
    <property type="entry name" value="MAJOR FACILITATOR SUPERFAMILY"/>
    <property type="match status" value="1"/>
</dbReference>
<dbReference type="GO" id="GO:0005886">
    <property type="term" value="C:plasma membrane"/>
    <property type="evidence" value="ECO:0007669"/>
    <property type="project" value="UniProtKB-SubCell"/>
</dbReference>
<dbReference type="EMBL" id="CP032097">
    <property type="protein sequence ID" value="AXX96393.1"/>
    <property type="molecule type" value="Genomic_DNA"/>
</dbReference>
<dbReference type="InterPro" id="IPR011701">
    <property type="entry name" value="MFS"/>
</dbReference>
<evidence type="ECO:0000256" key="7">
    <source>
        <dbReference type="ARBA" id="ARBA00023136"/>
    </source>
</evidence>
<dbReference type="InterPro" id="IPR020846">
    <property type="entry name" value="MFS_dom"/>
</dbReference>
<evidence type="ECO:0000256" key="5">
    <source>
        <dbReference type="ARBA" id="ARBA00022692"/>
    </source>
</evidence>
<evidence type="ECO:0000256" key="1">
    <source>
        <dbReference type="ARBA" id="ARBA00004651"/>
    </source>
</evidence>
<evidence type="ECO:0000313" key="11">
    <source>
        <dbReference type="EMBL" id="RXI32847.1"/>
    </source>
</evidence>
<reference evidence="11 13" key="1">
    <citation type="submission" date="2017-09" db="EMBL/GenBank/DDBJ databases">
        <title>Genomics of the genus Arcobacter.</title>
        <authorList>
            <person name="Perez-Cataluna A."/>
            <person name="Figueras M.J."/>
            <person name="Salas-Masso N."/>
        </authorList>
    </citation>
    <scope>NUCLEOTIDE SEQUENCE [LARGE SCALE GENOMIC DNA]</scope>
    <source>
        <strain evidence="11 13">CECT 7837</strain>
    </source>
</reference>
<feature type="transmembrane region" description="Helical" evidence="8">
    <location>
        <begin position="45"/>
        <end position="63"/>
    </location>
</feature>
<feature type="transmembrane region" description="Helical" evidence="8">
    <location>
        <begin position="164"/>
        <end position="181"/>
    </location>
</feature>
<dbReference type="CDD" id="cd17320">
    <property type="entry name" value="MFS_MdfA_MDR_like"/>
    <property type="match status" value="1"/>
</dbReference>
<dbReference type="InterPro" id="IPR004812">
    <property type="entry name" value="Efflux_drug-R_Bcr/CmlA"/>
</dbReference>